<organism evidence="1 2">
    <name type="scientific">Stylophora pistillata</name>
    <name type="common">Smooth cauliflower coral</name>
    <dbReference type="NCBI Taxonomy" id="50429"/>
    <lineage>
        <taxon>Eukaryota</taxon>
        <taxon>Metazoa</taxon>
        <taxon>Cnidaria</taxon>
        <taxon>Anthozoa</taxon>
        <taxon>Hexacorallia</taxon>
        <taxon>Scleractinia</taxon>
        <taxon>Astrocoeniina</taxon>
        <taxon>Pocilloporidae</taxon>
        <taxon>Stylophora</taxon>
    </lineage>
</organism>
<dbReference type="Proteomes" id="UP000225706">
    <property type="component" value="Unassembled WGS sequence"/>
</dbReference>
<proteinExistence type="predicted"/>
<evidence type="ECO:0000313" key="1">
    <source>
        <dbReference type="EMBL" id="PFX25805.1"/>
    </source>
</evidence>
<comment type="caution">
    <text evidence="1">The sequence shown here is derived from an EMBL/GenBank/DDBJ whole genome shotgun (WGS) entry which is preliminary data.</text>
</comment>
<dbReference type="EMBL" id="LSMT01000142">
    <property type="protein sequence ID" value="PFX25805.1"/>
    <property type="molecule type" value="Genomic_DNA"/>
</dbReference>
<dbReference type="OrthoDB" id="5948429at2759"/>
<evidence type="ECO:0000313" key="2">
    <source>
        <dbReference type="Proteomes" id="UP000225706"/>
    </source>
</evidence>
<gene>
    <name evidence="1" type="ORF">AWC38_SpisGene9566</name>
</gene>
<sequence length="336" mass="39424">MYASYKTELEQEINKTGRNRNITIGEIISGSIDLTQATATEKPTKNSYQKLFIYLTQTEQCLPPNLAPSSAIGDPDTCNCDVIVLSFRTKCQERKSPHITYLFGPNTGWGTGRNALYLAAKKKRSPKYHYYIFMDEDVVLGFNSFAPPEMKRLPPFRVFEKWLLEYEPIVGVVDYKVHHGADWTNKRRREICIKTDSPLVIPTVWFDGLFNAYHYKAIEHLFPYRTQYEKICWWLVNRHMFTAVELKFRGQALMLVPVTASNPTHRSYPKSVAGMETYWREYIDTIREEAPLVYRNRTLFEDFRQNPFDYIINSRTYCMNVTRHQLITPYAHFDSQ</sequence>
<name>A0A2B4SBH1_STYPI</name>
<protein>
    <submittedName>
        <fullName evidence="1">Uncharacterized protein</fullName>
    </submittedName>
</protein>
<reference evidence="2" key="1">
    <citation type="journal article" date="2017" name="bioRxiv">
        <title>Comparative analysis of the genomes of Stylophora pistillata and Acropora digitifera provides evidence for extensive differences between species of corals.</title>
        <authorList>
            <person name="Voolstra C.R."/>
            <person name="Li Y."/>
            <person name="Liew Y.J."/>
            <person name="Baumgarten S."/>
            <person name="Zoccola D."/>
            <person name="Flot J.-F."/>
            <person name="Tambutte S."/>
            <person name="Allemand D."/>
            <person name="Aranda M."/>
        </authorList>
    </citation>
    <scope>NUCLEOTIDE SEQUENCE [LARGE SCALE GENOMIC DNA]</scope>
</reference>
<dbReference type="AlphaFoldDB" id="A0A2B4SBH1"/>
<accession>A0A2B4SBH1</accession>
<keyword evidence="2" id="KW-1185">Reference proteome</keyword>